<dbReference type="Proteomes" id="UP000505087">
    <property type="component" value="Segment"/>
</dbReference>
<protein>
    <submittedName>
        <fullName evidence="1">Tail tubular protein A</fullName>
    </submittedName>
</protein>
<keyword evidence="2" id="KW-1185">Reference proteome</keyword>
<evidence type="ECO:0000313" key="2">
    <source>
        <dbReference type="Proteomes" id="UP000505087"/>
    </source>
</evidence>
<proteinExistence type="predicted"/>
<name>A0A6S4PLD8_9CAUD</name>
<dbReference type="EMBL" id="AP013539">
    <property type="protein sequence ID" value="BAQ94034.1"/>
    <property type="molecule type" value="Genomic_DNA"/>
</dbReference>
<dbReference type="KEGG" id="vg:55412160"/>
<dbReference type="RefSeq" id="YP_009778092.1">
    <property type="nucleotide sequence ID" value="NC_047710.1"/>
</dbReference>
<organism evidence="1 2">
    <name type="scientific">uncultured phage_MedDCM-OCT-S28-C3</name>
    <dbReference type="NCBI Taxonomy" id="2740802"/>
    <lineage>
        <taxon>Viruses</taxon>
        <taxon>Duplodnaviria</taxon>
        <taxon>Heunggongvirae</taxon>
        <taxon>Uroviricota</taxon>
        <taxon>Caudoviricetes</taxon>
        <taxon>Autographivirales</taxon>
        <taxon>Pedosvirus</taxon>
        <taxon>Pedosvirus S28C3</taxon>
    </lineage>
</organism>
<accession>A0A6S4PLD8</accession>
<dbReference type="GeneID" id="55412160"/>
<sequence length="204" mass="23331">MAFPTTNSQQELPAVNQILQSCGQAPVTTLDQTNPDVAIAYQTLLEVSREVQAEGWTFNKENHYKMARNTDNEILIPNNILQIDATDNAENVELDVIRRSGKLYDKAHHKYTFDNDIEVDIVWLFDWVDLPKPIADFITARAATITSTRIVGDNNLYQILQQKEAFTRAMAMEYECNQGDYTFFGHAGNTNQYISYQPYKALIR</sequence>
<evidence type="ECO:0000313" key="1">
    <source>
        <dbReference type="EMBL" id="BAQ94034.1"/>
    </source>
</evidence>
<reference evidence="1 2" key="1">
    <citation type="journal article" date="2013" name="PLoS Genet.">
        <title>Expanding the Marine Virosphere Using Metagenomics.</title>
        <authorList>
            <person name="Mizuno C.M."/>
            <person name="Rodriguez-Valera F."/>
            <person name="Kimes N.E."/>
            <person name="Ghai R."/>
        </authorList>
    </citation>
    <scope>NUCLEOTIDE SEQUENCE [LARGE SCALE GENOMIC DNA]</scope>
    <source>
        <strain evidence="1">UvMED-CGR-U-MedDCM-OCT-S28-C3</strain>
    </source>
</reference>
<dbReference type="InterPro" id="IPR033767">
    <property type="entry name" value="Tail_Gp11"/>
</dbReference>
<dbReference type="Pfam" id="PF17212">
    <property type="entry name" value="Tube"/>
    <property type="match status" value="1"/>
</dbReference>